<evidence type="ECO:0000313" key="2">
    <source>
        <dbReference type="Proteomes" id="UP000002710"/>
    </source>
</evidence>
<dbReference type="Proteomes" id="UP000002710">
    <property type="component" value="Chromosome"/>
</dbReference>
<dbReference type="Pfam" id="PF09481">
    <property type="entry name" value="CRISPR_Cse1"/>
    <property type="match status" value="1"/>
</dbReference>
<dbReference type="NCBIfam" id="TIGR02547">
    <property type="entry name" value="casA_cse1"/>
    <property type="match status" value="1"/>
</dbReference>
<dbReference type="AlphaFoldDB" id="Q314I1"/>
<dbReference type="HOGENOM" id="CLU_039818_0_0_7"/>
<organism evidence="1 2">
    <name type="scientific">Oleidesulfovibrio alaskensis (strain ATCC BAA-1058 / DSM 17464 / G20)</name>
    <name type="common">Desulfovibrio alaskensis</name>
    <dbReference type="NCBI Taxonomy" id="207559"/>
    <lineage>
        <taxon>Bacteria</taxon>
        <taxon>Pseudomonadati</taxon>
        <taxon>Thermodesulfobacteriota</taxon>
        <taxon>Desulfovibrionia</taxon>
        <taxon>Desulfovibrionales</taxon>
        <taxon>Desulfovibrionaceae</taxon>
        <taxon>Oleidesulfovibrio</taxon>
    </lineage>
</organism>
<gene>
    <name evidence="1" type="ordered locus">Dde_0864</name>
</gene>
<dbReference type="EMBL" id="CP000112">
    <property type="protein sequence ID" value="ABB37665.1"/>
    <property type="molecule type" value="Genomic_DNA"/>
</dbReference>
<keyword evidence="2" id="KW-1185">Reference proteome</keyword>
<dbReference type="CDD" id="cd09729">
    <property type="entry name" value="Cse1_I-E"/>
    <property type="match status" value="1"/>
</dbReference>
<protein>
    <submittedName>
        <fullName evidence="1">CRISPR-associated protein, Cse1 family</fullName>
    </submittedName>
</protein>
<sequence length="534" mass="59315">MKTLNILSDQWLPVILADGKRIRIAPWELTADPRPVALDIPRPDFGGAMLEFLVGCMQTMCPPQSRKDWRSWRKTPPQPQTLRTAMEPFIPHFHLLGERPLFMQDLTLKQEEENVMGVAALLIDSPGENAIKNDTDFFVKRGRIETLCPACAAMALYTMQAFAPSGGAGYRTSLRGGGPLSTLVLGETLWETVWNNVLVAESTDWRIPDGHDPLGRILPWTVPTRDSKKKGTAILPATGHNLLHFWAMPRRFRLHPENLSDPAACDICGTPSTTVIRQIGAKNYGNNYEGAWQHPLTPYREQGKGKLALSVKGASECTAYHQWLGLLYGPLGSKNKTLVAAQCIRQFRELLPASAVRVRAFGYDMDNMKARQWCEGEMPLYALDPAETAILQNEIELWLDAADKTRSNLIKALKQALFADGGRNAKADQTLLANASTAFWSRTESAFYSLAARFVESVQQQDDAQQIALAKMLRNEWANRILAATDAIFSEQAASGAFDERQAPRIYGALNQMRRFNRGNCNKVLATGSTGDGK</sequence>
<dbReference type="STRING" id="207559.Dde_0864"/>
<dbReference type="InterPro" id="IPR013381">
    <property type="entry name" value="CRISPR-assoc_prot_Cse1"/>
</dbReference>
<dbReference type="eggNOG" id="ENOG502Z880">
    <property type="taxonomic scope" value="Bacteria"/>
</dbReference>
<dbReference type="RefSeq" id="WP_011366917.1">
    <property type="nucleotide sequence ID" value="NC_007519.1"/>
</dbReference>
<proteinExistence type="predicted"/>
<accession>Q314I1</accession>
<reference evidence="1 2" key="1">
    <citation type="journal article" date="2011" name="J. Bacteriol.">
        <title>Complete genome sequence and updated annotation of Desulfovibrio alaskensis G20.</title>
        <authorList>
            <person name="Hauser L.J."/>
            <person name="Land M.L."/>
            <person name="Brown S.D."/>
            <person name="Larimer F."/>
            <person name="Keller K.L."/>
            <person name="Rapp-Giles B.J."/>
            <person name="Price M.N."/>
            <person name="Lin M."/>
            <person name="Bruce D.C."/>
            <person name="Detter J.C."/>
            <person name="Tapia R."/>
            <person name="Han C.S."/>
            <person name="Goodwin L.A."/>
            <person name="Cheng J.F."/>
            <person name="Pitluck S."/>
            <person name="Copeland A."/>
            <person name="Lucas S."/>
            <person name="Nolan M."/>
            <person name="Lapidus A.L."/>
            <person name="Palumbo A.V."/>
            <person name="Wall J.D."/>
        </authorList>
    </citation>
    <scope>NUCLEOTIDE SEQUENCE [LARGE SCALE GENOMIC DNA]</scope>
    <source>
        <strain evidence="2">ATCC BAA 1058 / DSM 17464 / G20</strain>
    </source>
</reference>
<dbReference type="KEGG" id="dde:Dde_0864"/>
<evidence type="ECO:0000313" key="1">
    <source>
        <dbReference type="EMBL" id="ABB37665.1"/>
    </source>
</evidence>
<name>Q314I1_OLEA2</name>